<dbReference type="InterPro" id="IPR039426">
    <property type="entry name" value="TonB-dep_rcpt-like"/>
</dbReference>
<evidence type="ECO:0000313" key="15">
    <source>
        <dbReference type="EMBL" id="SEA84496.1"/>
    </source>
</evidence>
<comment type="similarity">
    <text evidence="10 11">Belongs to the TonB-dependent receptor family.</text>
</comment>
<evidence type="ECO:0000256" key="6">
    <source>
        <dbReference type="ARBA" id="ARBA00023065"/>
    </source>
</evidence>
<keyword evidence="16" id="KW-1185">Reference proteome</keyword>
<dbReference type="Proteomes" id="UP000198703">
    <property type="component" value="Unassembled WGS sequence"/>
</dbReference>
<evidence type="ECO:0000259" key="13">
    <source>
        <dbReference type="Pfam" id="PF00593"/>
    </source>
</evidence>
<name>A0A1H4EHT2_9RHOB</name>
<protein>
    <submittedName>
        <fullName evidence="15">Vitamin B12 transporter</fullName>
    </submittedName>
</protein>
<dbReference type="PANTHER" id="PTHR30069:SF53">
    <property type="entry name" value="COLICIN I RECEPTOR-RELATED"/>
    <property type="match status" value="1"/>
</dbReference>
<keyword evidence="3 10" id="KW-1134">Transmembrane beta strand</keyword>
<dbReference type="InterPro" id="IPR037066">
    <property type="entry name" value="Plug_dom_sf"/>
</dbReference>
<keyword evidence="4 10" id="KW-0812">Transmembrane</keyword>
<accession>A0A1H4EHT2</accession>
<gene>
    <name evidence="15" type="ORF">SAMN05444370_11411</name>
</gene>
<comment type="subcellular location">
    <subcellularLocation>
        <location evidence="1 10">Cell outer membrane</location>
        <topology evidence="1 10">Multi-pass membrane protein</topology>
    </subcellularLocation>
</comment>
<sequence>MKRIRPILVPLAIAAPVAAAPAAAAAQQSVTLDPVVITATRSPLERARTGSSVSVLTAEDIAENPAPTLNETLDSLPGVSIATRGGPGTTASVSVRGSGLPNLAVRVDGIEISDPSQPQVAADLGLLLPGDATRIEVLKGPQSALYGGEAVGGVIDVSTARARGTGVGAQTFVEGGSFGTVSGGATAGAGMERWDFTVSALGFRTDGISAAKNGTEEDGARNLTFSGAGSVDLADWLTVGGAARRVESRVDFDGFPAPAFVLADEDNVSETDLLAGRLFARAALIGGRLTQEVSAQGLAIDRFSDSETLDSRFEGDRVKLEYFGTFAATPGVDLIFGADWTREDIALSDTFSVGETKADSEIAGGFAQVVAAPLEDVTVTAALRLDEHSEFGDFTTWRLTAAWEAAPGTVLRAAAGTGFRAPSNYELFAPPFAPGSPLGNPDLQPEESFGYEAGIDQTLFGGRAQASLTWFDSRTTDLIEYDPALGFTQQDGDSSRRGVEAAVAARLTDWADLSASYTWLLTEGADGLRLQFAPRHDVGALLTLRPTERLRLGLSADYLSGVRSGADNLDPFLLVGASAGYALNESVEATLRVENALDQDYERVRGYGTAGVSVFAGLRARF</sequence>
<evidence type="ECO:0000256" key="10">
    <source>
        <dbReference type="PROSITE-ProRule" id="PRU01360"/>
    </source>
</evidence>
<evidence type="ECO:0000259" key="14">
    <source>
        <dbReference type="Pfam" id="PF07715"/>
    </source>
</evidence>
<dbReference type="InterPro" id="IPR000531">
    <property type="entry name" value="Beta-barrel_TonB"/>
</dbReference>
<dbReference type="GO" id="GO:0015344">
    <property type="term" value="F:siderophore uptake transmembrane transporter activity"/>
    <property type="evidence" value="ECO:0007669"/>
    <property type="project" value="TreeGrafter"/>
</dbReference>
<evidence type="ECO:0000256" key="5">
    <source>
        <dbReference type="ARBA" id="ARBA00022729"/>
    </source>
</evidence>
<evidence type="ECO:0000256" key="4">
    <source>
        <dbReference type="ARBA" id="ARBA00022692"/>
    </source>
</evidence>
<dbReference type="Pfam" id="PF07715">
    <property type="entry name" value="Plug"/>
    <property type="match status" value="1"/>
</dbReference>
<feature type="domain" description="TonB-dependent receptor plug" evidence="14">
    <location>
        <begin position="48"/>
        <end position="154"/>
    </location>
</feature>
<dbReference type="STRING" id="89524.SAMN05444370_11411"/>
<reference evidence="15 16" key="1">
    <citation type="submission" date="2016-10" db="EMBL/GenBank/DDBJ databases">
        <authorList>
            <person name="de Groot N.N."/>
        </authorList>
    </citation>
    <scope>NUCLEOTIDE SEQUENCE [LARGE SCALE GENOMIC DNA]</scope>
    <source>
        <strain evidence="15 16">DSM 15345</strain>
    </source>
</reference>
<feature type="domain" description="TonB-dependent receptor-like beta-barrel" evidence="13">
    <location>
        <begin position="306"/>
        <end position="595"/>
    </location>
</feature>
<evidence type="ECO:0000256" key="2">
    <source>
        <dbReference type="ARBA" id="ARBA00022448"/>
    </source>
</evidence>
<dbReference type="Gene3D" id="2.170.130.10">
    <property type="entry name" value="TonB-dependent receptor, plug domain"/>
    <property type="match status" value="1"/>
</dbReference>
<dbReference type="RefSeq" id="WP_175478967.1">
    <property type="nucleotide sequence ID" value="NZ_FNQM01000014.1"/>
</dbReference>
<evidence type="ECO:0000256" key="11">
    <source>
        <dbReference type="RuleBase" id="RU003357"/>
    </source>
</evidence>
<feature type="chain" id="PRO_5011564441" evidence="12">
    <location>
        <begin position="26"/>
        <end position="622"/>
    </location>
</feature>
<dbReference type="InterPro" id="IPR012910">
    <property type="entry name" value="Plug_dom"/>
</dbReference>
<evidence type="ECO:0000256" key="1">
    <source>
        <dbReference type="ARBA" id="ARBA00004571"/>
    </source>
</evidence>
<keyword evidence="9 10" id="KW-0998">Cell outer membrane</keyword>
<keyword evidence="7 11" id="KW-0798">TonB box</keyword>
<dbReference type="SUPFAM" id="SSF56935">
    <property type="entry name" value="Porins"/>
    <property type="match status" value="1"/>
</dbReference>
<keyword evidence="2 10" id="KW-0813">Transport</keyword>
<dbReference type="PANTHER" id="PTHR30069">
    <property type="entry name" value="TONB-DEPENDENT OUTER MEMBRANE RECEPTOR"/>
    <property type="match status" value="1"/>
</dbReference>
<dbReference type="Gene3D" id="2.40.170.20">
    <property type="entry name" value="TonB-dependent receptor, beta-barrel domain"/>
    <property type="match status" value="1"/>
</dbReference>
<dbReference type="AlphaFoldDB" id="A0A1H4EHT2"/>
<keyword evidence="8 10" id="KW-0472">Membrane</keyword>
<evidence type="ECO:0000256" key="7">
    <source>
        <dbReference type="ARBA" id="ARBA00023077"/>
    </source>
</evidence>
<keyword evidence="6" id="KW-0406">Ion transport</keyword>
<evidence type="ECO:0000256" key="12">
    <source>
        <dbReference type="SAM" id="SignalP"/>
    </source>
</evidence>
<dbReference type="GO" id="GO:0044718">
    <property type="term" value="P:siderophore transmembrane transport"/>
    <property type="evidence" value="ECO:0007669"/>
    <property type="project" value="TreeGrafter"/>
</dbReference>
<evidence type="ECO:0000256" key="3">
    <source>
        <dbReference type="ARBA" id="ARBA00022452"/>
    </source>
</evidence>
<dbReference type="PROSITE" id="PS52016">
    <property type="entry name" value="TONB_DEPENDENT_REC_3"/>
    <property type="match status" value="1"/>
</dbReference>
<dbReference type="GO" id="GO:0009279">
    <property type="term" value="C:cell outer membrane"/>
    <property type="evidence" value="ECO:0007669"/>
    <property type="project" value="UniProtKB-SubCell"/>
</dbReference>
<evidence type="ECO:0000313" key="16">
    <source>
        <dbReference type="Proteomes" id="UP000198703"/>
    </source>
</evidence>
<organism evidence="15 16">
    <name type="scientific">Rubrimonas cliftonensis</name>
    <dbReference type="NCBI Taxonomy" id="89524"/>
    <lineage>
        <taxon>Bacteria</taxon>
        <taxon>Pseudomonadati</taxon>
        <taxon>Pseudomonadota</taxon>
        <taxon>Alphaproteobacteria</taxon>
        <taxon>Rhodobacterales</taxon>
        <taxon>Paracoccaceae</taxon>
        <taxon>Rubrimonas</taxon>
    </lineage>
</organism>
<dbReference type="Pfam" id="PF00593">
    <property type="entry name" value="TonB_dep_Rec_b-barrel"/>
    <property type="match status" value="1"/>
</dbReference>
<evidence type="ECO:0000256" key="8">
    <source>
        <dbReference type="ARBA" id="ARBA00023136"/>
    </source>
</evidence>
<evidence type="ECO:0000256" key="9">
    <source>
        <dbReference type="ARBA" id="ARBA00023237"/>
    </source>
</evidence>
<proteinExistence type="inferred from homology"/>
<dbReference type="InterPro" id="IPR036942">
    <property type="entry name" value="Beta-barrel_TonB_sf"/>
</dbReference>
<dbReference type="CDD" id="cd01347">
    <property type="entry name" value="ligand_gated_channel"/>
    <property type="match status" value="1"/>
</dbReference>
<feature type="signal peptide" evidence="12">
    <location>
        <begin position="1"/>
        <end position="25"/>
    </location>
</feature>
<keyword evidence="5 12" id="KW-0732">Signal</keyword>
<dbReference type="EMBL" id="FNQM01000014">
    <property type="protein sequence ID" value="SEA84496.1"/>
    <property type="molecule type" value="Genomic_DNA"/>
</dbReference>